<evidence type="ECO:0000313" key="8">
    <source>
        <dbReference type="Proteomes" id="UP000018144"/>
    </source>
</evidence>
<dbReference type="EMBL" id="HF936048">
    <property type="protein sequence ID" value="CCX33323.1"/>
    <property type="molecule type" value="Genomic_DNA"/>
</dbReference>
<evidence type="ECO:0000313" key="7">
    <source>
        <dbReference type="EMBL" id="CCX33323.1"/>
    </source>
</evidence>
<dbReference type="PROSITE" id="PS50850">
    <property type="entry name" value="MFS"/>
    <property type="match status" value="1"/>
</dbReference>
<feature type="transmembrane region" description="Helical" evidence="5">
    <location>
        <begin position="102"/>
        <end position="122"/>
    </location>
</feature>
<gene>
    <name evidence="7" type="ORF">PCON_01004</name>
</gene>
<feature type="transmembrane region" description="Helical" evidence="5">
    <location>
        <begin position="410"/>
        <end position="431"/>
    </location>
</feature>
<feature type="transmembrane region" description="Helical" evidence="5">
    <location>
        <begin position="316"/>
        <end position="340"/>
    </location>
</feature>
<feature type="transmembrane region" description="Helical" evidence="5">
    <location>
        <begin position="360"/>
        <end position="389"/>
    </location>
</feature>
<comment type="subcellular location">
    <subcellularLocation>
        <location evidence="1">Membrane</location>
        <topology evidence="1">Multi-pass membrane protein</topology>
    </subcellularLocation>
</comment>
<dbReference type="OMA" id="TCAGIQV"/>
<dbReference type="PANTHER" id="PTHR23502">
    <property type="entry name" value="MAJOR FACILITATOR SUPERFAMILY"/>
    <property type="match status" value="1"/>
</dbReference>
<feature type="transmembrane region" description="Helical" evidence="5">
    <location>
        <begin position="223"/>
        <end position="243"/>
    </location>
</feature>
<feature type="domain" description="Major facilitator superfamily (MFS) profile" evidence="6">
    <location>
        <begin position="68"/>
        <end position="531"/>
    </location>
</feature>
<feature type="transmembrane region" description="Helical" evidence="5">
    <location>
        <begin position="484"/>
        <end position="503"/>
    </location>
</feature>
<dbReference type="GO" id="GO:0022857">
    <property type="term" value="F:transmembrane transporter activity"/>
    <property type="evidence" value="ECO:0007669"/>
    <property type="project" value="InterPro"/>
</dbReference>
<keyword evidence="4 5" id="KW-0472">Membrane</keyword>
<dbReference type="Pfam" id="PF07690">
    <property type="entry name" value="MFS_1"/>
    <property type="match status" value="1"/>
</dbReference>
<evidence type="ECO:0000256" key="2">
    <source>
        <dbReference type="ARBA" id="ARBA00022692"/>
    </source>
</evidence>
<feature type="transmembrane region" description="Helical" evidence="5">
    <location>
        <begin position="134"/>
        <end position="151"/>
    </location>
</feature>
<proteinExistence type="predicted"/>
<feature type="transmembrane region" description="Helical" evidence="5">
    <location>
        <begin position="437"/>
        <end position="464"/>
    </location>
</feature>
<evidence type="ECO:0000256" key="3">
    <source>
        <dbReference type="ARBA" id="ARBA00022989"/>
    </source>
</evidence>
<keyword evidence="3 5" id="KW-1133">Transmembrane helix</keyword>
<dbReference type="Gene3D" id="1.20.1250.20">
    <property type="entry name" value="MFS general substrate transporter like domains"/>
    <property type="match status" value="1"/>
</dbReference>
<keyword evidence="2 5" id="KW-0812">Transmembrane</keyword>
<protein>
    <submittedName>
        <fullName evidence="7">Similar to Uncharacterized MFS-type transporter C1271.10c acc. no. O94343</fullName>
    </submittedName>
</protein>
<dbReference type="InterPro" id="IPR036259">
    <property type="entry name" value="MFS_trans_sf"/>
</dbReference>
<dbReference type="PANTHER" id="PTHR23502:SF149">
    <property type="entry name" value="TRANSPORTER, PUTATIVE-RELATED"/>
    <property type="match status" value="1"/>
</dbReference>
<accession>U4LN30</accession>
<dbReference type="eggNOG" id="KOG0255">
    <property type="taxonomic scope" value="Eukaryota"/>
</dbReference>
<dbReference type="Proteomes" id="UP000018144">
    <property type="component" value="Unassembled WGS sequence"/>
</dbReference>
<dbReference type="GO" id="GO:0005886">
    <property type="term" value="C:plasma membrane"/>
    <property type="evidence" value="ECO:0007669"/>
    <property type="project" value="TreeGrafter"/>
</dbReference>
<sequence>MAPENDEELAREVASTLHVDIVPGTEIMAQDVAGIHFVENESNQVLIPQPSNCPDDPLNWTPSWKGIVMATMVMVAFMQAVGPLAIAPQIPHYIEEWPERGIADILQFTGVCILVLGFSNFIWVPLSTTFGRRWVLIASGTVSLCACIWRAKANSYNSMMGASILHGIGAGTAETIPPVLIADVMFLNERGFWMNVYTWSYFGSLMVGPIISGAMSDRFGWRSFWWLNVAGYAFSFLFQLFLFPETYYDRRHLVSGVGIGHTPSMASDPDTEKSTSEPISEAHPTTRIDNVFRKGGPTKIQFTTLKMRASKREACLSIWTPIMLFSFPVVEWTSFAFSWAASAFLMLNLTQSQAFAAPPYLLSSSAVGLTNFAPLVGGTIGMFVAGPLSDWVSMRATKRNGGIREPEMRLPTLIPFALLAIVGGLVTAYGYQNKWSWEIIVVIGYGLLGLQVTAISAIAMTYSVDSYKPIAGEIMVAATVNKNVWGYGVSKFMTPWIISSGYVKPVATIVGTSTLIYVLAIPLYFWGKKLRRATKDSYVHKQ</sequence>
<dbReference type="STRING" id="1076935.U4LN30"/>
<evidence type="ECO:0000259" key="6">
    <source>
        <dbReference type="PROSITE" id="PS50850"/>
    </source>
</evidence>
<evidence type="ECO:0000256" key="5">
    <source>
        <dbReference type="SAM" id="Phobius"/>
    </source>
</evidence>
<reference evidence="7 8" key="1">
    <citation type="journal article" date="2013" name="PLoS Genet.">
        <title>The genome and development-dependent transcriptomes of Pyronema confluens: a window into fungal evolution.</title>
        <authorList>
            <person name="Traeger S."/>
            <person name="Altegoer F."/>
            <person name="Freitag M."/>
            <person name="Gabaldon T."/>
            <person name="Kempken F."/>
            <person name="Kumar A."/>
            <person name="Marcet-Houben M."/>
            <person name="Poggeler S."/>
            <person name="Stajich J.E."/>
            <person name="Nowrousian M."/>
        </authorList>
    </citation>
    <scope>NUCLEOTIDE SEQUENCE [LARGE SCALE GENOMIC DNA]</scope>
    <source>
        <strain evidence="8">CBS 100304</strain>
        <tissue evidence="7">Vegetative mycelium</tissue>
    </source>
</reference>
<dbReference type="SUPFAM" id="SSF103473">
    <property type="entry name" value="MFS general substrate transporter"/>
    <property type="match status" value="1"/>
</dbReference>
<feature type="transmembrane region" description="Helical" evidence="5">
    <location>
        <begin position="509"/>
        <end position="527"/>
    </location>
</feature>
<name>U4LN30_PYROM</name>
<dbReference type="OrthoDB" id="5215911at2759"/>
<organism evidence="7 8">
    <name type="scientific">Pyronema omphalodes (strain CBS 100304)</name>
    <name type="common">Pyronema confluens</name>
    <dbReference type="NCBI Taxonomy" id="1076935"/>
    <lineage>
        <taxon>Eukaryota</taxon>
        <taxon>Fungi</taxon>
        <taxon>Dikarya</taxon>
        <taxon>Ascomycota</taxon>
        <taxon>Pezizomycotina</taxon>
        <taxon>Pezizomycetes</taxon>
        <taxon>Pezizales</taxon>
        <taxon>Pyronemataceae</taxon>
        <taxon>Pyronema</taxon>
    </lineage>
</organism>
<feature type="transmembrane region" description="Helical" evidence="5">
    <location>
        <begin position="192"/>
        <end position="211"/>
    </location>
</feature>
<evidence type="ECO:0000256" key="1">
    <source>
        <dbReference type="ARBA" id="ARBA00004141"/>
    </source>
</evidence>
<keyword evidence="8" id="KW-1185">Reference proteome</keyword>
<dbReference type="AlphaFoldDB" id="U4LN30"/>
<dbReference type="InterPro" id="IPR020846">
    <property type="entry name" value="MFS_dom"/>
</dbReference>
<evidence type="ECO:0000256" key="4">
    <source>
        <dbReference type="ARBA" id="ARBA00023136"/>
    </source>
</evidence>
<dbReference type="InterPro" id="IPR011701">
    <property type="entry name" value="MFS"/>
</dbReference>
<feature type="transmembrane region" description="Helical" evidence="5">
    <location>
        <begin position="67"/>
        <end position="90"/>
    </location>
</feature>